<feature type="region of interest" description="Disordered" evidence="1">
    <location>
        <begin position="108"/>
        <end position="131"/>
    </location>
</feature>
<feature type="compositionally biased region" description="Low complexity" evidence="1">
    <location>
        <begin position="245"/>
        <end position="259"/>
    </location>
</feature>
<sequence>MTGSCHECDEHQRNSTRRDYGNFVTQSSYGVESSQGAGQTQASDYSCGGLNERPVRTPDRTYQPNGYQAEEAQMSYPSPQQRETRSLQIPSYGYARQIHRARFVAQPSRLQAPSNRQNNNRSVNNFSDPSPYELEVSLRNRESLRVKSRNLTATPHRTHSEPSLHELQVSPSNSDNARSVSEHQEDTQDDTGNNRSGRPRHQFRRGNMDVMDRLPRPAPSPIDGERPPVNNRVAALRGERRTRSSRPSRPSRPSRTNSPVDRSQTVSPLTESDLSAPFVHIPEYDEYPEYPPFI</sequence>
<feature type="compositionally biased region" description="Basic and acidic residues" evidence="1">
    <location>
        <begin position="206"/>
        <end position="215"/>
    </location>
</feature>
<protein>
    <submittedName>
        <fullName evidence="2">Uncharacterized protein</fullName>
    </submittedName>
</protein>
<reference evidence="3" key="1">
    <citation type="submission" date="2014-10" db="EMBL/GenBank/DDBJ databases">
        <authorList>
            <person name="King R."/>
        </authorList>
    </citation>
    <scope>NUCLEOTIDE SEQUENCE [LARGE SCALE GENOMIC DNA]</scope>
    <source>
        <strain evidence="3">A3/5</strain>
    </source>
</reference>
<organism evidence="2 3">
    <name type="scientific">Fusarium venenatum</name>
    <dbReference type="NCBI Taxonomy" id="56646"/>
    <lineage>
        <taxon>Eukaryota</taxon>
        <taxon>Fungi</taxon>
        <taxon>Dikarya</taxon>
        <taxon>Ascomycota</taxon>
        <taxon>Pezizomycotina</taxon>
        <taxon>Sordariomycetes</taxon>
        <taxon>Hypocreomycetidae</taxon>
        <taxon>Hypocreales</taxon>
        <taxon>Nectriaceae</taxon>
        <taxon>Fusarium</taxon>
    </lineage>
</organism>
<keyword evidence="3" id="KW-1185">Reference proteome</keyword>
<dbReference type="EMBL" id="LN649229">
    <property type="protein sequence ID" value="CEI64270.1"/>
    <property type="molecule type" value="Genomic_DNA"/>
</dbReference>
<feature type="region of interest" description="Disordered" evidence="1">
    <location>
        <begin position="145"/>
        <end position="277"/>
    </location>
</feature>
<proteinExistence type="predicted"/>
<feature type="compositionally biased region" description="Polar residues" evidence="1">
    <location>
        <begin position="260"/>
        <end position="273"/>
    </location>
</feature>
<feature type="compositionally biased region" description="Polar residues" evidence="1">
    <location>
        <begin position="169"/>
        <end position="179"/>
    </location>
</feature>
<feature type="compositionally biased region" description="Low complexity" evidence="1">
    <location>
        <begin position="114"/>
        <end position="125"/>
    </location>
</feature>
<accession>A0A2L2TSW1</accession>
<name>A0A2L2TSW1_9HYPO</name>
<feature type="compositionally biased region" description="Polar residues" evidence="1">
    <location>
        <begin position="23"/>
        <end position="44"/>
    </location>
</feature>
<evidence type="ECO:0000313" key="2">
    <source>
        <dbReference type="EMBL" id="CEI64270.1"/>
    </source>
</evidence>
<evidence type="ECO:0000313" key="3">
    <source>
        <dbReference type="Proteomes" id="UP000245910"/>
    </source>
</evidence>
<dbReference type="Proteomes" id="UP000245910">
    <property type="component" value="Chromosome I"/>
</dbReference>
<feature type="compositionally biased region" description="Basic and acidic residues" evidence="1">
    <location>
        <begin position="1"/>
        <end position="20"/>
    </location>
</feature>
<feature type="compositionally biased region" description="Polar residues" evidence="1">
    <location>
        <begin position="75"/>
        <end position="85"/>
    </location>
</feature>
<feature type="region of interest" description="Disordered" evidence="1">
    <location>
        <begin position="1"/>
        <end position="85"/>
    </location>
</feature>
<evidence type="ECO:0000256" key="1">
    <source>
        <dbReference type="SAM" id="MobiDB-lite"/>
    </source>
</evidence>
<dbReference type="AlphaFoldDB" id="A0A2L2TSW1"/>